<dbReference type="InterPro" id="IPR023772">
    <property type="entry name" value="DNA-bd_HTH_TetR-type_CS"/>
</dbReference>
<keyword evidence="1" id="KW-0805">Transcription regulation</keyword>
<sequence length="208" mass="22686">MEPAGAKKQGRPRVAEREVLRSQALQVVLELGYEHATMSTIAERVGVALRTLHRYFPTKADIVWGGLERSIDALRGGLTRADDQRPVIEAVSAVIIEVFDDDGDELDVSRARLRLIATVPELQAIQTETFLLWQEQLSTYIARRVQTDPSGLVPIVAAKTLQAAVLHALQWWAVHDVNVNPSEVVTTALGGLLDILGSTEPKPPAASA</sequence>
<dbReference type="RefSeq" id="WP_166781609.1">
    <property type="nucleotide sequence ID" value="NZ_JAAOYO010000006.1"/>
</dbReference>
<accession>A0ABX0TAR1</accession>
<dbReference type="Pfam" id="PF00440">
    <property type="entry name" value="TetR_N"/>
    <property type="match status" value="1"/>
</dbReference>
<reference evidence="6 7" key="1">
    <citation type="submission" date="2020-03" db="EMBL/GenBank/DDBJ databases">
        <title>Above-ground endophytic microbial communities from plants in different locations in the United States.</title>
        <authorList>
            <person name="Frank C."/>
        </authorList>
    </citation>
    <scope>NUCLEOTIDE SEQUENCE [LARGE SCALE GENOMIC DNA]</scope>
    <source>
        <strain evidence="6 7">WW7</strain>
    </source>
</reference>
<dbReference type="PANTHER" id="PTHR30055">
    <property type="entry name" value="HTH-TYPE TRANSCRIPTIONAL REGULATOR RUTR"/>
    <property type="match status" value="1"/>
</dbReference>
<dbReference type="InterPro" id="IPR001647">
    <property type="entry name" value="HTH_TetR"/>
</dbReference>
<keyword evidence="7" id="KW-1185">Reference proteome</keyword>
<comment type="caution">
    <text evidence="6">The sequence shown here is derived from an EMBL/GenBank/DDBJ whole genome shotgun (WGS) entry which is preliminary data.</text>
</comment>
<dbReference type="Proteomes" id="UP001318300">
    <property type="component" value="Unassembled WGS sequence"/>
</dbReference>
<evidence type="ECO:0000256" key="4">
    <source>
        <dbReference type="PROSITE-ProRule" id="PRU00335"/>
    </source>
</evidence>
<gene>
    <name evidence="6" type="ORF">E9228_003292</name>
</gene>
<dbReference type="InterPro" id="IPR009057">
    <property type="entry name" value="Homeodomain-like_sf"/>
</dbReference>
<dbReference type="InterPro" id="IPR050109">
    <property type="entry name" value="HTH-type_TetR-like_transc_reg"/>
</dbReference>
<name>A0ABX0TAR1_9MICO</name>
<dbReference type="Pfam" id="PF17754">
    <property type="entry name" value="TetR_C_14"/>
    <property type="match status" value="1"/>
</dbReference>
<dbReference type="PANTHER" id="PTHR30055:SF234">
    <property type="entry name" value="HTH-TYPE TRANSCRIPTIONAL REGULATOR BETI"/>
    <property type="match status" value="1"/>
</dbReference>
<keyword evidence="2 4" id="KW-0238">DNA-binding</keyword>
<dbReference type="EMBL" id="JAAOYO010000006">
    <property type="protein sequence ID" value="NII42618.1"/>
    <property type="molecule type" value="Genomic_DNA"/>
</dbReference>
<organism evidence="6 7">
    <name type="scientific">Curtobacterium salicis</name>
    <dbReference type="NCBI Taxonomy" id="1779862"/>
    <lineage>
        <taxon>Bacteria</taxon>
        <taxon>Bacillati</taxon>
        <taxon>Actinomycetota</taxon>
        <taxon>Actinomycetes</taxon>
        <taxon>Micrococcales</taxon>
        <taxon>Microbacteriaceae</taxon>
        <taxon>Curtobacterium</taxon>
    </lineage>
</organism>
<dbReference type="PROSITE" id="PS50977">
    <property type="entry name" value="HTH_TETR_2"/>
    <property type="match status" value="1"/>
</dbReference>
<feature type="DNA-binding region" description="H-T-H motif" evidence="4">
    <location>
        <begin position="37"/>
        <end position="56"/>
    </location>
</feature>
<evidence type="ECO:0000259" key="5">
    <source>
        <dbReference type="PROSITE" id="PS50977"/>
    </source>
</evidence>
<dbReference type="PROSITE" id="PS01081">
    <property type="entry name" value="HTH_TETR_1"/>
    <property type="match status" value="1"/>
</dbReference>
<dbReference type="Gene3D" id="1.10.10.60">
    <property type="entry name" value="Homeodomain-like"/>
    <property type="match status" value="1"/>
</dbReference>
<evidence type="ECO:0000313" key="6">
    <source>
        <dbReference type="EMBL" id="NII42618.1"/>
    </source>
</evidence>
<dbReference type="Gene3D" id="1.10.357.10">
    <property type="entry name" value="Tetracycline Repressor, domain 2"/>
    <property type="match status" value="1"/>
</dbReference>
<keyword evidence="3" id="KW-0804">Transcription</keyword>
<dbReference type="InterPro" id="IPR041347">
    <property type="entry name" value="MftR_C"/>
</dbReference>
<feature type="domain" description="HTH tetR-type" evidence="5">
    <location>
        <begin position="14"/>
        <end position="74"/>
    </location>
</feature>
<evidence type="ECO:0000256" key="2">
    <source>
        <dbReference type="ARBA" id="ARBA00023125"/>
    </source>
</evidence>
<dbReference type="SUPFAM" id="SSF46689">
    <property type="entry name" value="Homeodomain-like"/>
    <property type="match status" value="1"/>
</dbReference>
<evidence type="ECO:0000256" key="1">
    <source>
        <dbReference type="ARBA" id="ARBA00023015"/>
    </source>
</evidence>
<evidence type="ECO:0000256" key="3">
    <source>
        <dbReference type="ARBA" id="ARBA00023163"/>
    </source>
</evidence>
<proteinExistence type="predicted"/>
<protein>
    <submittedName>
        <fullName evidence="6">AcrR family transcriptional regulator</fullName>
    </submittedName>
</protein>
<evidence type="ECO:0000313" key="7">
    <source>
        <dbReference type="Proteomes" id="UP001318300"/>
    </source>
</evidence>